<dbReference type="EMBL" id="BART01030472">
    <property type="protein sequence ID" value="GAH17382.1"/>
    <property type="molecule type" value="Genomic_DNA"/>
</dbReference>
<proteinExistence type="predicted"/>
<keyword evidence="1" id="KW-1133">Transmembrane helix</keyword>
<accession>X1DAW1</accession>
<organism evidence="2">
    <name type="scientific">marine sediment metagenome</name>
    <dbReference type="NCBI Taxonomy" id="412755"/>
    <lineage>
        <taxon>unclassified sequences</taxon>
        <taxon>metagenomes</taxon>
        <taxon>ecological metagenomes</taxon>
    </lineage>
</organism>
<reference evidence="2" key="1">
    <citation type="journal article" date="2014" name="Front. Microbiol.">
        <title>High frequency of phylogenetically diverse reductive dehalogenase-homologous genes in deep subseafloor sedimentary metagenomes.</title>
        <authorList>
            <person name="Kawai M."/>
            <person name="Futagami T."/>
            <person name="Toyoda A."/>
            <person name="Takaki Y."/>
            <person name="Nishi S."/>
            <person name="Hori S."/>
            <person name="Arai W."/>
            <person name="Tsubouchi T."/>
            <person name="Morono Y."/>
            <person name="Uchiyama I."/>
            <person name="Ito T."/>
            <person name="Fujiyama A."/>
            <person name="Inagaki F."/>
            <person name="Takami H."/>
        </authorList>
    </citation>
    <scope>NUCLEOTIDE SEQUENCE</scope>
    <source>
        <strain evidence="2">Expedition CK06-06</strain>
    </source>
</reference>
<sequence length="104" mass="11922">MVLGPDKILIPIVFILFLLLLIKILRTKKTLNQAVSFITITFIILVGYLTLVIFINEYKKEDVGVSIIHETHNENNVIEKETPDIYHIILDGYARNDVLKVQGM</sequence>
<comment type="caution">
    <text evidence="2">The sequence shown here is derived from an EMBL/GenBank/DDBJ whole genome shotgun (WGS) entry which is preliminary data.</text>
</comment>
<name>X1DAW1_9ZZZZ</name>
<evidence type="ECO:0000313" key="2">
    <source>
        <dbReference type="EMBL" id="GAH17382.1"/>
    </source>
</evidence>
<evidence type="ECO:0000256" key="1">
    <source>
        <dbReference type="SAM" id="Phobius"/>
    </source>
</evidence>
<protein>
    <submittedName>
        <fullName evidence="2">Uncharacterized protein</fullName>
    </submittedName>
</protein>
<feature type="transmembrane region" description="Helical" evidence="1">
    <location>
        <begin position="6"/>
        <end position="22"/>
    </location>
</feature>
<dbReference type="AlphaFoldDB" id="X1DAW1"/>
<keyword evidence="1" id="KW-0812">Transmembrane</keyword>
<feature type="transmembrane region" description="Helical" evidence="1">
    <location>
        <begin position="34"/>
        <end position="55"/>
    </location>
</feature>
<keyword evidence="1" id="KW-0472">Membrane</keyword>
<gene>
    <name evidence="2" type="ORF">S01H4_53202</name>
</gene>